<reference evidence="2 3" key="1">
    <citation type="submission" date="2023-07" db="EMBL/GenBank/DDBJ databases">
        <title>Sequencing the genomes of 1000 actinobacteria strains.</title>
        <authorList>
            <person name="Klenk H.-P."/>
        </authorList>
    </citation>
    <scope>NUCLEOTIDE SEQUENCE [LARGE SCALE GENOMIC DNA]</scope>
    <source>
        <strain evidence="2 3">DSM 46740</strain>
    </source>
</reference>
<feature type="signal peptide" evidence="1">
    <location>
        <begin position="1"/>
        <end position="30"/>
    </location>
</feature>
<evidence type="ECO:0000313" key="3">
    <source>
        <dbReference type="Proteomes" id="UP001225356"/>
    </source>
</evidence>
<comment type="caution">
    <text evidence="2">The sequence shown here is derived from an EMBL/GenBank/DDBJ whole genome shotgun (WGS) entry which is preliminary data.</text>
</comment>
<protein>
    <submittedName>
        <fullName evidence="2">Uncharacterized protein</fullName>
    </submittedName>
</protein>
<dbReference type="Proteomes" id="UP001225356">
    <property type="component" value="Unassembled WGS sequence"/>
</dbReference>
<keyword evidence="3" id="KW-1185">Reference proteome</keyword>
<sequence>MRPKRSRSRGIATGLTALAFVTAAAAPASATASTRPVAHQGVLASICDPGSGRRAYFSYDQWSKGNAGLCADVVQRSDGGKAIQVTFRADFYYYWGAAWYSDGTCIYGCSLSGHFTLDKNGGTAHGDISESLNGNSGTATHTFNVDSGHYQLTAVVRKEGGYWRNQGNQHSSSSVVQMNTLKVDVDVP</sequence>
<evidence type="ECO:0000256" key="1">
    <source>
        <dbReference type="SAM" id="SignalP"/>
    </source>
</evidence>
<proteinExistence type="predicted"/>
<dbReference type="EMBL" id="JAUSQU010000003">
    <property type="protein sequence ID" value="MDP9850487.1"/>
    <property type="molecule type" value="Genomic_DNA"/>
</dbReference>
<name>A0ABT9QUQ0_9ACTN</name>
<dbReference type="RefSeq" id="WP_307569555.1">
    <property type="nucleotide sequence ID" value="NZ_JAUSQU010000003.1"/>
</dbReference>
<organism evidence="2 3">
    <name type="scientific">Streptosporangium lutulentum</name>
    <dbReference type="NCBI Taxonomy" id="1461250"/>
    <lineage>
        <taxon>Bacteria</taxon>
        <taxon>Bacillati</taxon>
        <taxon>Actinomycetota</taxon>
        <taxon>Actinomycetes</taxon>
        <taxon>Streptosporangiales</taxon>
        <taxon>Streptosporangiaceae</taxon>
        <taxon>Streptosporangium</taxon>
    </lineage>
</organism>
<feature type="chain" id="PRO_5046470552" evidence="1">
    <location>
        <begin position="31"/>
        <end position="188"/>
    </location>
</feature>
<keyword evidence="1" id="KW-0732">Signal</keyword>
<evidence type="ECO:0000313" key="2">
    <source>
        <dbReference type="EMBL" id="MDP9850487.1"/>
    </source>
</evidence>
<gene>
    <name evidence="2" type="ORF">J2853_009783</name>
</gene>
<accession>A0ABT9QUQ0</accession>